<feature type="transmembrane region" description="Helical" evidence="7">
    <location>
        <begin position="40"/>
        <end position="58"/>
    </location>
</feature>
<dbReference type="GO" id="GO:0016776">
    <property type="term" value="F:phosphotransferase activity, phosphate group as acceptor"/>
    <property type="evidence" value="ECO:0007669"/>
    <property type="project" value="TreeGrafter"/>
</dbReference>
<dbReference type="GO" id="GO:0005886">
    <property type="term" value="C:plasma membrane"/>
    <property type="evidence" value="ECO:0007669"/>
    <property type="project" value="UniProtKB-SubCell"/>
</dbReference>
<evidence type="ECO:0000259" key="8">
    <source>
        <dbReference type="Pfam" id="PF00884"/>
    </source>
</evidence>
<keyword evidence="6 7" id="KW-0472">Membrane</keyword>
<keyword evidence="3 9" id="KW-0808">Transferase</keyword>
<dbReference type="PANTHER" id="PTHR30443">
    <property type="entry name" value="INNER MEMBRANE PROTEIN"/>
    <property type="match status" value="1"/>
</dbReference>
<feature type="transmembrane region" description="Helical" evidence="7">
    <location>
        <begin position="194"/>
        <end position="212"/>
    </location>
</feature>
<dbReference type="GO" id="GO:0016787">
    <property type="term" value="F:hydrolase activity"/>
    <property type="evidence" value="ECO:0007669"/>
    <property type="project" value="UniProtKB-KW"/>
</dbReference>
<protein>
    <submittedName>
        <fullName evidence="9">Sulfatase-like hydrolase/transferase</fullName>
    </submittedName>
</protein>
<feature type="transmembrane region" description="Helical" evidence="7">
    <location>
        <begin position="135"/>
        <end position="160"/>
    </location>
</feature>
<organism evidence="9 10">
    <name type="scientific">Parasutterella muris</name>
    <dbReference type="NCBI Taxonomy" id="2565572"/>
    <lineage>
        <taxon>Bacteria</taxon>
        <taxon>Pseudomonadati</taxon>
        <taxon>Pseudomonadota</taxon>
        <taxon>Betaproteobacteria</taxon>
        <taxon>Burkholderiales</taxon>
        <taxon>Sutterellaceae</taxon>
        <taxon>Parasutterella</taxon>
    </lineage>
</organism>
<evidence type="ECO:0000313" key="9">
    <source>
        <dbReference type="EMBL" id="MVX56231.1"/>
    </source>
</evidence>
<comment type="subcellular location">
    <subcellularLocation>
        <location evidence="1">Cell membrane</location>
        <topology evidence="1">Multi-pass membrane protein</topology>
    </subcellularLocation>
</comment>
<dbReference type="OrthoDB" id="9786870at2"/>
<sequence>MSVLKTILSSVLWALLVLFIPIFGLETVSQSSLGIGLFKFFILALISLFCFSGLITSIESALLRRYRLKLLFYLSLLLGLIPVIIQIFVAGSISARPLTTAIYWLAGISVVLALIPYVAGGCFSKIGNDNAARVLSAFLVFLCMAIPAFLSLSFFSYYLVSGSVLSADTLLAIAQTNNNEAFAYLKENMTVGSSLLFVVAALFIFCLVILLAKSVVTQQTDHGTTNKETRSYTDAKKLRIRLFGTAFISLLAIVISSILISKTSHNLITKPFIGLAEGLKLYKDFKDASLERIHKFGTLAIEKDGYKGLYILVIGESQNRNHMSAYGYKRETTPWLSKMKNDPNAVIFSNAYSNHTHTVPALTYALTSKSQYDDNLLQDCPSLIELANASGYETYWISNQVKLSAWDTPVTLIASTADHQMFINTNFGTDTGTTFYDGELVNSLKNLHSNSDRILIVLHLMDNHTVYEERYPGSFKKFGRTSIDKYDNSMLYNDAVVKDIYEWAKKQPNFMSLTYVADHSEGVDRGVSHDSSQFGWDLTEIPFWMVFSDKYAKDHSSVVRNLKKNSDKPFTNDMLFDTMSSVLGIESKFKNDNNDISSESYGCTMNELKTLHGRKSFEERKE</sequence>
<keyword evidence="5 7" id="KW-1133">Transmembrane helix</keyword>
<evidence type="ECO:0000256" key="1">
    <source>
        <dbReference type="ARBA" id="ARBA00004651"/>
    </source>
</evidence>
<keyword evidence="2" id="KW-1003">Cell membrane</keyword>
<evidence type="ECO:0000256" key="4">
    <source>
        <dbReference type="ARBA" id="ARBA00022692"/>
    </source>
</evidence>
<comment type="caution">
    <text evidence="9">The sequence shown here is derived from an EMBL/GenBank/DDBJ whole genome shotgun (WGS) entry which is preliminary data.</text>
</comment>
<dbReference type="CDD" id="cd16017">
    <property type="entry name" value="LptA"/>
    <property type="match status" value="1"/>
</dbReference>
<dbReference type="Pfam" id="PF00884">
    <property type="entry name" value="Sulfatase"/>
    <property type="match status" value="1"/>
</dbReference>
<name>A0A6L6YM58_9BURK</name>
<evidence type="ECO:0000256" key="3">
    <source>
        <dbReference type="ARBA" id="ARBA00022679"/>
    </source>
</evidence>
<dbReference type="EMBL" id="WSRP01000007">
    <property type="protein sequence ID" value="MVX56231.1"/>
    <property type="molecule type" value="Genomic_DNA"/>
</dbReference>
<keyword evidence="4 7" id="KW-0812">Transmembrane</keyword>
<dbReference type="RefSeq" id="WP_160334667.1">
    <property type="nucleotide sequence ID" value="NZ_WSRP01000007.1"/>
</dbReference>
<evidence type="ECO:0000256" key="6">
    <source>
        <dbReference type="ARBA" id="ARBA00023136"/>
    </source>
</evidence>
<dbReference type="InterPro" id="IPR017850">
    <property type="entry name" value="Alkaline_phosphatase_core_sf"/>
</dbReference>
<dbReference type="Gene3D" id="3.40.720.10">
    <property type="entry name" value="Alkaline Phosphatase, subunit A"/>
    <property type="match status" value="1"/>
</dbReference>
<feature type="transmembrane region" description="Helical" evidence="7">
    <location>
        <begin position="70"/>
        <end position="89"/>
    </location>
</feature>
<dbReference type="InterPro" id="IPR000917">
    <property type="entry name" value="Sulfatase_N"/>
</dbReference>
<dbReference type="PANTHER" id="PTHR30443:SF2">
    <property type="entry name" value="PHOSPHOETHANOLAMINE TRANSFERASE EPTC"/>
    <property type="match status" value="1"/>
</dbReference>
<evidence type="ECO:0000256" key="7">
    <source>
        <dbReference type="SAM" id="Phobius"/>
    </source>
</evidence>
<keyword evidence="10" id="KW-1185">Reference proteome</keyword>
<evidence type="ECO:0000256" key="2">
    <source>
        <dbReference type="ARBA" id="ARBA00022475"/>
    </source>
</evidence>
<dbReference type="AlphaFoldDB" id="A0A6L6YM58"/>
<dbReference type="Proteomes" id="UP000472580">
    <property type="component" value="Unassembled WGS sequence"/>
</dbReference>
<feature type="transmembrane region" description="Helical" evidence="7">
    <location>
        <begin position="101"/>
        <end position="123"/>
    </location>
</feature>
<dbReference type="SUPFAM" id="SSF53649">
    <property type="entry name" value="Alkaline phosphatase-like"/>
    <property type="match status" value="1"/>
</dbReference>
<reference evidence="9 10" key="1">
    <citation type="submission" date="2019-12" db="EMBL/GenBank/DDBJ databases">
        <title>Microbes associate with the intestines of laboratory mice.</title>
        <authorList>
            <person name="Navarre W."/>
            <person name="Wong E."/>
        </authorList>
    </citation>
    <scope>NUCLEOTIDE SEQUENCE [LARGE SCALE GENOMIC DNA]</scope>
    <source>
        <strain evidence="9 10">NM82_D38</strain>
    </source>
</reference>
<dbReference type="InterPro" id="IPR040423">
    <property type="entry name" value="PEA_transferase"/>
</dbReference>
<evidence type="ECO:0000313" key="10">
    <source>
        <dbReference type="Proteomes" id="UP000472580"/>
    </source>
</evidence>
<feature type="transmembrane region" description="Helical" evidence="7">
    <location>
        <begin position="240"/>
        <end position="260"/>
    </location>
</feature>
<dbReference type="GO" id="GO:0009244">
    <property type="term" value="P:lipopolysaccharide core region biosynthetic process"/>
    <property type="evidence" value="ECO:0007669"/>
    <property type="project" value="TreeGrafter"/>
</dbReference>
<gene>
    <name evidence="9" type="ORF">E5987_03300</name>
</gene>
<feature type="domain" description="Sulfatase N-terminal" evidence="8">
    <location>
        <begin position="310"/>
        <end position="585"/>
    </location>
</feature>
<proteinExistence type="predicted"/>
<keyword evidence="9" id="KW-0378">Hydrolase</keyword>
<accession>A0A6L6YM58</accession>
<evidence type="ECO:0000256" key="5">
    <source>
        <dbReference type="ARBA" id="ARBA00022989"/>
    </source>
</evidence>
<dbReference type="InterPro" id="IPR058130">
    <property type="entry name" value="PEA_transf_C"/>
</dbReference>